<comment type="caution">
    <text evidence="1">The sequence shown here is derived from an EMBL/GenBank/DDBJ whole genome shotgun (WGS) entry which is preliminary data.</text>
</comment>
<keyword evidence="2" id="KW-1185">Reference proteome</keyword>
<reference evidence="1" key="1">
    <citation type="journal article" date="2018" name="DNA Res.">
        <title>Multiple hybrid de novo genome assembly of finger millet, an orphan allotetraploid crop.</title>
        <authorList>
            <person name="Hatakeyama M."/>
            <person name="Aluri S."/>
            <person name="Balachadran M.T."/>
            <person name="Sivarajan S.R."/>
            <person name="Patrignani A."/>
            <person name="Gruter S."/>
            <person name="Poveda L."/>
            <person name="Shimizu-Inatsugi R."/>
            <person name="Baeten J."/>
            <person name="Francoijs K.J."/>
            <person name="Nataraja K.N."/>
            <person name="Reddy Y.A.N."/>
            <person name="Phadnis S."/>
            <person name="Ravikumar R.L."/>
            <person name="Schlapbach R."/>
            <person name="Sreeman S.M."/>
            <person name="Shimizu K.K."/>
        </authorList>
    </citation>
    <scope>NUCLEOTIDE SEQUENCE</scope>
</reference>
<organism evidence="1 2">
    <name type="scientific">Eleusine coracana subsp. coracana</name>
    <dbReference type="NCBI Taxonomy" id="191504"/>
    <lineage>
        <taxon>Eukaryota</taxon>
        <taxon>Viridiplantae</taxon>
        <taxon>Streptophyta</taxon>
        <taxon>Embryophyta</taxon>
        <taxon>Tracheophyta</taxon>
        <taxon>Spermatophyta</taxon>
        <taxon>Magnoliopsida</taxon>
        <taxon>Liliopsida</taxon>
        <taxon>Poales</taxon>
        <taxon>Poaceae</taxon>
        <taxon>PACMAD clade</taxon>
        <taxon>Chloridoideae</taxon>
        <taxon>Cynodonteae</taxon>
        <taxon>Eleusininae</taxon>
        <taxon>Eleusine</taxon>
    </lineage>
</organism>
<dbReference type="EMBL" id="BQKI01000015">
    <property type="protein sequence ID" value="GJN08457.1"/>
    <property type="molecule type" value="Genomic_DNA"/>
</dbReference>
<name>A0AAV5DEC1_ELECO</name>
<dbReference type="AlphaFoldDB" id="A0AAV5DEC1"/>
<protein>
    <recommendedName>
        <fullName evidence="3">RNase H type-1 domain-containing protein</fullName>
    </recommendedName>
</protein>
<evidence type="ECO:0000313" key="2">
    <source>
        <dbReference type="Proteomes" id="UP001054889"/>
    </source>
</evidence>
<dbReference type="Proteomes" id="UP001054889">
    <property type="component" value="Unassembled WGS sequence"/>
</dbReference>
<evidence type="ECO:0008006" key="3">
    <source>
        <dbReference type="Google" id="ProtNLM"/>
    </source>
</evidence>
<evidence type="ECO:0000313" key="1">
    <source>
        <dbReference type="EMBL" id="GJN08457.1"/>
    </source>
</evidence>
<gene>
    <name evidence="1" type="primary">ga26377</name>
    <name evidence="1" type="ORF">PR202_ga26377</name>
</gene>
<accession>A0AAV5DEC1</accession>
<reference evidence="1" key="2">
    <citation type="submission" date="2021-12" db="EMBL/GenBank/DDBJ databases">
        <title>Resequencing data analysis of finger millet.</title>
        <authorList>
            <person name="Hatakeyama M."/>
            <person name="Aluri S."/>
            <person name="Balachadran M.T."/>
            <person name="Sivarajan S.R."/>
            <person name="Poveda L."/>
            <person name="Shimizu-Inatsugi R."/>
            <person name="Schlapbach R."/>
            <person name="Sreeman S.M."/>
            <person name="Shimizu K.K."/>
        </authorList>
    </citation>
    <scope>NUCLEOTIDE SEQUENCE</scope>
</reference>
<proteinExistence type="predicted"/>
<sequence>MNLEHICQKLVILPSAEKLVQAILALEEKTRLNTIALMWSCWEARNKANAREKKREASEVAYIARALVSDIDNITPELKKCNSRRQKRWNPPPSELLKINIDGAFFEDHKNGGWGFIVRDHDGSAILAGAGKLTVVHDAMCAEA</sequence>
<dbReference type="InterPro" id="IPR052929">
    <property type="entry name" value="RNase_H-like_EbsB-rel"/>
</dbReference>
<dbReference type="PANTHER" id="PTHR47074">
    <property type="entry name" value="BNAC02G40300D PROTEIN"/>
    <property type="match status" value="1"/>
</dbReference>
<dbReference type="PANTHER" id="PTHR47074:SF70">
    <property type="entry name" value="OS07G0513450 PROTEIN"/>
    <property type="match status" value="1"/>
</dbReference>